<dbReference type="GO" id="GO:0003676">
    <property type="term" value="F:nucleic acid binding"/>
    <property type="evidence" value="ECO:0007669"/>
    <property type="project" value="InterPro"/>
</dbReference>
<organism evidence="2 3">
    <name type="scientific">Heracleum sosnowskyi</name>
    <dbReference type="NCBI Taxonomy" id="360622"/>
    <lineage>
        <taxon>Eukaryota</taxon>
        <taxon>Viridiplantae</taxon>
        <taxon>Streptophyta</taxon>
        <taxon>Embryophyta</taxon>
        <taxon>Tracheophyta</taxon>
        <taxon>Spermatophyta</taxon>
        <taxon>Magnoliopsida</taxon>
        <taxon>eudicotyledons</taxon>
        <taxon>Gunneridae</taxon>
        <taxon>Pentapetalae</taxon>
        <taxon>asterids</taxon>
        <taxon>campanulids</taxon>
        <taxon>Apiales</taxon>
        <taxon>Apiaceae</taxon>
        <taxon>Apioideae</taxon>
        <taxon>apioid superclade</taxon>
        <taxon>Tordylieae</taxon>
        <taxon>Tordyliinae</taxon>
        <taxon>Heracleum</taxon>
    </lineage>
</organism>
<dbReference type="PANTHER" id="PTHR33116:SF78">
    <property type="entry name" value="OS12G0587133 PROTEIN"/>
    <property type="match status" value="1"/>
</dbReference>
<accession>A0AAD8MSK1</accession>
<dbReference type="InterPro" id="IPR044730">
    <property type="entry name" value="RNase_H-like_dom_plant"/>
</dbReference>
<dbReference type="EMBL" id="JAUIZM010000005">
    <property type="protein sequence ID" value="KAK1383776.1"/>
    <property type="molecule type" value="Genomic_DNA"/>
</dbReference>
<reference evidence="2" key="1">
    <citation type="submission" date="2023-02" db="EMBL/GenBank/DDBJ databases">
        <title>Genome of toxic invasive species Heracleum sosnowskyi carries increased number of genes despite the absence of recent whole-genome duplications.</title>
        <authorList>
            <person name="Schelkunov M."/>
            <person name="Shtratnikova V."/>
            <person name="Makarenko M."/>
            <person name="Klepikova A."/>
            <person name="Omelchenko D."/>
            <person name="Novikova G."/>
            <person name="Obukhova E."/>
            <person name="Bogdanov V."/>
            <person name="Penin A."/>
            <person name="Logacheva M."/>
        </authorList>
    </citation>
    <scope>NUCLEOTIDE SEQUENCE</scope>
    <source>
        <strain evidence="2">Hsosn_3</strain>
        <tissue evidence="2">Leaf</tissue>
    </source>
</reference>
<evidence type="ECO:0000313" key="2">
    <source>
        <dbReference type="EMBL" id="KAK1383776.1"/>
    </source>
</evidence>
<name>A0AAD8MSK1_9APIA</name>
<dbReference type="Proteomes" id="UP001237642">
    <property type="component" value="Unassembled WGS sequence"/>
</dbReference>
<comment type="caution">
    <text evidence="2">The sequence shown here is derived from an EMBL/GenBank/DDBJ whole genome shotgun (WGS) entry which is preliminary data.</text>
</comment>
<feature type="domain" description="RNase H type-1" evidence="1">
    <location>
        <begin position="434"/>
        <end position="553"/>
    </location>
</feature>
<dbReference type="GO" id="GO:0004523">
    <property type="term" value="F:RNA-DNA hybrid ribonuclease activity"/>
    <property type="evidence" value="ECO:0007669"/>
    <property type="project" value="InterPro"/>
</dbReference>
<dbReference type="CDD" id="cd06222">
    <property type="entry name" value="RNase_H_like"/>
    <property type="match status" value="1"/>
</dbReference>
<dbReference type="InterPro" id="IPR036397">
    <property type="entry name" value="RNaseH_sf"/>
</dbReference>
<keyword evidence="3" id="KW-1185">Reference proteome</keyword>
<protein>
    <recommendedName>
        <fullName evidence="1">RNase H type-1 domain-containing protein</fullName>
    </recommendedName>
</protein>
<gene>
    <name evidence="2" type="ORF">POM88_021511</name>
</gene>
<proteinExistence type="predicted"/>
<dbReference type="InterPro" id="IPR002156">
    <property type="entry name" value="RNaseH_domain"/>
</dbReference>
<dbReference type="SUPFAM" id="SSF53098">
    <property type="entry name" value="Ribonuclease H-like"/>
    <property type="match status" value="1"/>
</dbReference>
<dbReference type="PANTHER" id="PTHR33116">
    <property type="entry name" value="REVERSE TRANSCRIPTASE ZINC-BINDING DOMAIN-CONTAINING PROTEIN-RELATED-RELATED"/>
    <property type="match status" value="1"/>
</dbReference>
<evidence type="ECO:0000259" key="1">
    <source>
        <dbReference type="Pfam" id="PF13456"/>
    </source>
</evidence>
<sequence length="566" mass="64805">MKILLKLLAKRLKPFLPLVVSDIQFAFVQGRNIADCILIAGEMVHNIQNVLVEGVILKRGLRQGDPLSPMLFIIVTETLHILMERAHKRNLIQGIRLQENLTLSHLQFADDSIFFLKNESSSIKGIKMVLILFQMLTGRLILVKSILDSLSTYWLSLFKLPIGITRKLEKLKRQFYWGEVGQVDSKSRELHTSKWDVTCRPKQKGGLGVQVLAWKNSVLLAKWWWKAKLEKSKLWSKVLTSKYGHNFFTNPICASKLLSPMVKSIASVKDNIKLKIFQPSDFIWRLGKGDRVSFWTDCWLSQIPLQESFSRLYSLATDKNITVNNVLAKWNGYKADDSQAWRRHLRGWELQEIQRLDDLIKVQFTNSGDDILIWKVNNATYISADGYNTFQQTDKWSNLWALSPITAYKRYREDGLRRLINRWFETNKFVGFIDGAMSQNQVTGLRSSMGGFVLDHSAQVKFLYSGPISTSSPLQAEEIALRFLLEAILPKGFISEHILIVTDSTALMDKCNSAAIINGEANPLLQTLQNLPRVKVVHLNRRYNLEADRLAKEGLARNRLVAGWNC</sequence>
<dbReference type="Pfam" id="PF13456">
    <property type="entry name" value="RVT_3"/>
    <property type="match status" value="1"/>
</dbReference>
<dbReference type="Gene3D" id="3.30.420.10">
    <property type="entry name" value="Ribonuclease H-like superfamily/Ribonuclease H"/>
    <property type="match status" value="1"/>
</dbReference>
<dbReference type="InterPro" id="IPR012337">
    <property type="entry name" value="RNaseH-like_sf"/>
</dbReference>
<evidence type="ECO:0000313" key="3">
    <source>
        <dbReference type="Proteomes" id="UP001237642"/>
    </source>
</evidence>
<reference evidence="2" key="2">
    <citation type="submission" date="2023-05" db="EMBL/GenBank/DDBJ databases">
        <authorList>
            <person name="Schelkunov M.I."/>
        </authorList>
    </citation>
    <scope>NUCLEOTIDE SEQUENCE</scope>
    <source>
        <strain evidence="2">Hsosn_3</strain>
        <tissue evidence="2">Leaf</tissue>
    </source>
</reference>
<dbReference type="AlphaFoldDB" id="A0AAD8MSK1"/>